<feature type="region of interest" description="Disordered" evidence="6">
    <location>
        <begin position="19"/>
        <end position="69"/>
    </location>
</feature>
<dbReference type="STRING" id="3750.A0A498HHA9"/>
<evidence type="ECO:0000256" key="1">
    <source>
        <dbReference type="ARBA" id="ARBA00004604"/>
    </source>
</evidence>
<comment type="subcellular location">
    <subcellularLocation>
        <location evidence="1">Nucleus</location>
        <location evidence="1">Nucleolus</location>
    </subcellularLocation>
</comment>
<protein>
    <recommendedName>
        <fullName evidence="7">HTH cro/C1-type domain-containing protein</fullName>
    </recommendedName>
</protein>
<dbReference type="Pfam" id="PF08523">
    <property type="entry name" value="MBF1"/>
    <property type="match status" value="2"/>
</dbReference>
<feature type="domain" description="HTH cro/C1-type" evidence="7">
    <location>
        <begin position="86"/>
        <end position="145"/>
    </location>
</feature>
<dbReference type="Pfam" id="PF01381">
    <property type="entry name" value="HTH_3"/>
    <property type="match status" value="3"/>
</dbReference>
<dbReference type="FunFam" id="1.10.260.40:FF:000018">
    <property type="entry name" value="Multiprotein bridging factor 1"/>
    <property type="match status" value="3"/>
</dbReference>
<dbReference type="GO" id="GO:0003677">
    <property type="term" value="F:DNA binding"/>
    <property type="evidence" value="ECO:0007669"/>
    <property type="project" value="UniProtKB-KW"/>
</dbReference>
<evidence type="ECO:0000256" key="2">
    <source>
        <dbReference type="ARBA" id="ARBA00009802"/>
    </source>
</evidence>
<feature type="compositionally biased region" description="Polar residues" evidence="6">
    <location>
        <begin position="49"/>
        <end position="63"/>
    </location>
</feature>
<evidence type="ECO:0000256" key="3">
    <source>
        <dbReference type="ARBA" id="ARBA00023015"/>
    </source>
</evidence>
<organism evidence="8 9">
    <name type="scientific">Malus domestica</name>
    <name type="common">Apple</name>
    <name type="synonym">Pyrus malus</name>
    <dbReference type="NCBI Taxonomy" id="3750"/>
    <lineage>
        <taxon>Eukaryota</taxon>
        <taxon>Viridiplantae</taxon>
        <taxon>Streptophyta</taxon>
        <taxon>Embryophyta</taxon>
        <taxon>Tracheophyta</taxon>
        <taxon>Spermatophyta</taxon>
        <taxon>Magnoliopsida</taxon>
        <taxon>eudicotyledons</taxon>
        <taxon>Gunneridae</taxon>
        <taxon>Pentapetalae</taxon>
        <taxon>rosids</taxon>
        <taxon>fabids</taxon>
        <taxon>Rosales</taxon>
        <taxon>Rosaceae</taxon>
        <taxon>Amygdaloideae</taxon>
        <taxon>Maleae</taxon>
        <taxon>Malus</taxon>
    </lineage>
</organism>
<accession>A0A498HHA9</accession>
<dbReference type="PANTHER" id="PTHR10245">
    <property type="entry name" value="ENDOTHELIAL DIFFERENTIATION-RELATED FACTOR 1 MULTIPROTEIN BRIDGING FACTOR 1"/>
    <property type="match status" value="1"/>
</dbReference>
<evidence type="ECO:0000259" key="7">
    <source>
        <dbReference type="PROSITE" id="PS50943"/>
    </source>
</evidence>
<keyword evidence="3" id="KW-0805">Transcription regulation</keyword>
<dbReference type="GO" id="GO:0003713">
    <property type="term" value="F:transcription coactivator activity"/>
    <property type="evidence" value="ECO:0007669"/>
    <property type="project" value="UniProtKB-ARBA"/>
</dbReference>
<comment type="caution">
    <text evidence="8">The sequence shown here is derived from an EMBL/GenBank/DDBJ whole genome shotgun (WGS) entry which is preliminary data.</text>
</comment>
<dbReference type="PROSITE" id="PS50943">
    <property type="entry name" value="HTH_CROC1"/>
    <property type="match status" value="3"/>
</dbReference>
<dbReference type="SMART" id="SM00530">
    <property type="entry name" value="HTH_XRE"/>
    <property type="match status" value="3"/>
</dbReference>
<evidence type="ECO:0000256" key="5">
    <source>
        <dbReference type="ARBA" id="ARBA00023163"/>
    </source>
</evidence>
<gene>
    <name evidence="8" type="ORF">DVH24_030844</name>
</gene>
<sequence length="594" mass="62974">MSGGPITQDWEPVVIRKKAPNAAAKKDEKAVNAARRSGAEIETLKKATAGTNKAASSSTTLNTRKLDDETENLAHERVPSELKKAIMQARTDKKLTQAQLAQIINEKPQVIQEYESGKAIPNQQVITKLERALGAKLRGPISQDWEPVVIRKKAPNAAAKKDEKAVNAARRSGAEIETLKKATAGTNKAASSSTTLNTRKLDEETENLAHDRVPSELKKAIMQARTDKKLTQAQLAQIINEKPQVIQEYESGKAIPNQQVITKLERALGAKLRGKNSHHINPLVVSNRAAPCDVDFTSTDDFADFIGGDGDVADPVRLPIPRLAGLGFEKQGFGDADLGGGVEEARDLVVGGVLEHDLVEEGVFAIAAGSAVLGVLVVVEGVVGGLAEVAAAEDEVSSDFEIDERVPSELKKAIMQARTGKKRTQAQLAQIINEKPQVIQEHESGKAIPNQQVITKLERALGAKLCRKNSHPINPLVVSNRAAPCDVDFTPTDGFADFIGGDSDVADPVRLAIPRLTGLGVEKQGFGDADLGGGVEEARDLVVGGVLEHDLVEEGVFAIAAGSAVLGVLVVVEGVVGGLAEVAAAEDVGSEIEV</sequence>
<proteinExistence type="inferred from homology"/>
<keyword evidence="5" id="KW-0804">Transcription</keyword>
<comment type="similarity">
    <text evidence="2">Belongs to the MBF1 family.</text>
</comment>
<evidence type="ECO:0000256" key="6">
    <source>
        <dbReference type="SAM" id="MobiDB-lite"/>
    </source>
</evidence>
<dbReference type="InterPro" id="IPR001387">
    <property type="entry name" value="Cro/C1-type_HTH"/>
</dbReference>
<reference evidence="8 9" key="1">
    <citation type="submission" date="2018-10" db="EMBL/GenBank/DDBJ databases">
        <title>A high-quality apple genome assembly.</title>
        <authorList>
            <person name="Hu J."/>
        </authorList>
    </citation>
    <scope>NUCLEOTIDE SEQUENCE [LARGE SCALE GENOMIC DNA]</scope>
    <source>
        <strain evidence="9">cv. HFTH1</strain>
        <tissue evidence="8">Young leaf</tissue>
    </source>
</reference>
<evidence type="ECO:0000256" key="4">
    <source>
        <dbReference type="ARBA" id="ARBA00023125"/>
    </source>
</evidence>
<dbReference type="Proteomes" id="UP000290289">
    <property type="component" value="Chromosome 17"/>
</dbReference>
<dbReference type="Gene3D" id="1.10.260.40">
    <property type="entry name" value="lambda repressor-like DNA-binding domains"/>
    <property type="match status" value="3"/>
</dbReference>
<dbReference type="EMBL" id="RDQH01000343">
    <property type="protein sequence ID" value="RXH68511.1"/>
    <property type="molecule type" value="Genomic_DNA"/>
</dbReference>
<feature type="domain" description="HTH cro/C1-type" evidence="7">
    <location>
        <begin position="221"/>
        <end position="275"/>
    </location>
</feature>
<keyword evidence="4" id="KW-0238">DNA-binding</keyword>
<evidence type="ECO:0000313" key="8">
    <source>
        <dbReference type="EMBL" id="RXH68511.1"/>
    </source>
</evidence>
<feature type="domain" description="HTH cro/C1-type" evidence="7">
    <location>
        <begin position="414"/>
        <end position="468"/>
    </location>
</feature>
<dbReference type="PANTHER" id="PTHR10245:SF117">
    <property type="entry name" value="MULTIPROTEIN-BRIDGING FACTOR 1B"/>
    <property type="match status" value="1"/>
</dbReference>
<dbReference type="InterPro" id="IPR010982">
    <property type="entry name" value="Lambda_DNA-bd_dom_sf"/>
</dbReference>
<evidence type="ECO:0000313" key="9">
    <source>
        <dbReference type="Proteomes" id="UP000290289"/>
    </source>
</evidence>
<dbReference type="AlphaFoldDB" id="A0A498HHA9"/>
<keyword evidence="9" id="KW-1185">Reference proteome</keyword>
<dbReference type="GO" id="GO:0005730">
    <property type="term" value="C:nucleolus"/>
    <property type="evidence" value="ECO:0007669"/>
    <property type="project" value="UniProtKB-SubCell"/>
</dbReference>
<dbReference type="InterPro" id="IPR013729">
    <property type="entry name" value="MBF1_N"/>
</dbReference>
<name>A0A498HHA9_MALDO</name>
<dbReference type="SUPFAM" id="SSF47413">
    <property type="entry name" value="lambda repressor-like DNA-binding domains"/>
    <property type="match status" value="3"/>
</dbReference>
<dbReference type="CDD" id="cd00093">
    <property type="entry name" value="HTH_XRE"/>
    <property type="match status" value="3"/>
</dbReference>